<feature type="compositionally biased region" description="Polar residues" evidence="1">
    <location>
        <begin position="354"/>
        <end position="368"/>
    </location>
</feature>
<evidence type="ECO:0000256" key="1">
    <source>
        <dbReference type="SAM" id="MobiDB-lite"/>
    </source>
</evidence>
<feature type="region of interest" description="Disordered" evidence="1">
    <location>
        <begin position="280"/>
        <end position="368"/>
    </location>
</feature>
<keyword evidence="2" id="KW-0472">Membrane</keyword>
<evidence type="ECO:0000313" key="3">
    <source>
        <dbReference type="EMBL" id="WYJ78348.1"/>
    </source>
</evidence>
<proteinExistence type="predicted"/>
<evidence type="ECO:0000313" key="4">
    <source>
        <dbReference type="Proteomes" id="UP000664701"/>
    </source>
</evidence>
<feature type="transmembrane region" description="Helical" evidence="2">
    <location>
        <begin position="7"/>
        <end position="25"/>
    </location>
</feature>
<keyword evidence="2" id="KW-1133">Transmembrane helix</keyword>
<protein>
    <submittedName>
        <fullName evidence="3">Uncharacterized protein</fullName>
    </submittedName>
</protein>
<organism evidence="3 4">
    <name type="scientific">Candidatus Enterococcus lowellii</name>
    <dbReference type="NCBI Taxonomy" id="2230877"/>
    <lineage>
        <taxon>Bacteria</taxon>
        <taxon>Bacillati</taxon>
        <taxon>Bacillota</taxon>
        <taxon>Bacilli</taxon>
        <taxon>Lactobacillales</taxon>
        <taxon>Enterococcaceae</taxon>
        <taxon>Enterococcus</taxon>
    </lineage>
</organism>
<keyword evidence="2" id="KW-0812">Transmembrane</keyword>
<dbReference type="EMBL" id="CP147251">
    <property type="protein sequence ID" value="WYJ78348.1"/>
    <property type="molecule type" value="Genomic_DNA"/>
</dbReference>
<reference evidence="3 4" key="1">
    <citation type="submission" date="2024-03" db="EMBL/GenBank/DDBJ databases">
        <title>The Genome Sequence of Enterococcus sp. DIV2402.</title>
        <authorList>
            <consortium name="The Broad Institute Genomics Platform"/>
            <consortium name="The Broad Institute Microbial Omics Core"/>
            <consortium name="The Broad Institute Genomic Center for Infectious Diseases"/>
            <person name="Earl A."/>
            <person name="Manson A."/>
            <person name="Gilmore M."/>
            <person name="Schwartman J."/>
            <person name="Shea T."/>
            <person name="Abouelleil A."/>
            <person name="Cao P."/>
            <person name="Chapman S."/>
            <person name="Cusick C."/>
            <person name="Young S."/>
            <person name="Neafsey D."/>
            <person name="Nusbaum C."/>
            <person name="Birren B."/>
        </authorList>
    </citation>
    <scope>NUCLEOTIDE SEQUENCE [LARGE SCALE GENOMIC DNA]</scope>
    <source>
        <strain evidence="3 4">DIV2402</strain>
    </source>
</reference>
<gene>
    <name evidence="3" type="ORF">DOK78_003005</name>
</gene>
<feature type="compositionally biased region" description="Low complexity" evidence="1">
    <location>
        <begin position="332"/>
        <end position="348"/>
    </location>
</feature>
<accession>A0ABZ2SRZ7</accession>
<feature type="compositionally biased region" description="Acidic residues" evidence="1">
    <location>
        <begin position="280"/>
        <end position="297"/>
    </location>
</feature>
<dbReference type="RefSeq" id="WP_207942067.1">
    <property type="nucleotide sequence ID" value="NZ_CP147251.1"/>
</dbReference>
<evidence type="ECO:0000256" key="2">
    <source>
        <dbReference type="SAM" id="Phobius"/>
    </source>
</evidence>
<dbReference type="Proteomes" id="UP000664701">
    <property type="component" value="Chromosome"/>
</dbReference>
<keyword evidence="4" id="KW-1185">Reference proteome</keyword>
<name>A0ABZ2SRZ7_9ENTE</name>
<sequence length="368" mass="41480">MNKMLKGLGVAAVAVAAVGICYIGYQKNNDRQYEQRVSYAETAVTNEKSKLDELQKTVDGLYASKDKDFLKKGLKTADVTKVKSDLEAVRVTADDFNIKEGSLPEGIKELEKQKTEISKNLTDVSDKLRIQEQTNKLFTKEVPDWLKFKDEMAIQDKLKKNQVDEVSEKLSLFPDDKWRKVAKEYLKSASDQVKTADDLQKRFDELLKEGAIVTYEDYMEVLAKIEDIRNEKLKEKFTALAEEVSHIVGLVQESTYEEVIETETYEEPIIEETYEEPIIEETYSEPVYEEPIPESSEEQWIPETPTDTGNQGEYVPPVDNGGNTSESAVENPETTPSTETPATEESTPVIDSGNEANPEQTTVSSATE</sequence>